<name>A0A3M6Q1P9_9BURK</name>
<dbReference type="Proteomes" id="UP000267035">
    <property type="component" value="Unassembled WGS sequence"/>
</dbReference>
<dbReference type="Gene3D" id="3.30.70.2340">
    <property type="entry name" value="Uncharacterised protein PF12112 family, DUF3579"/>
    <property type="match status" value="1"/>
</dbReference>
<dbReference type="InterPro" id="IPR021969">
    <property type="entry name" value="DUF3579"/>
</dbReference>
<accession>A0A3M6Q1P9</accession>
<protein>
    <submittedName>
        <fullName evidence="1">DUF3579 domain-containing protein</fullName>
    </submittedName>
</protein>
<dbReference type="Proteomes" id="UP000267521">
    <property type="component" value="Unassembled WGS sequence"/>
</dbReference>
<evidence type="ECO:0000313" key="3">
    <source>
        <dbReference type="Proteomes" id="UP000267035"/>
    </source>
</evidence>
<reference evidence="3 4" key="1">
    <citation type="submission" date="2018-10" db="EMBL/GenBank/DDBJ databases">
        <title>Comamonadaceae CDC group NO-1 genome sequencing and assembly.</title>
        <authorList>
            <person name="Bernier A.-M."/>
            <person name="Bernard K."/>
        </authorList>
    </citation>
    <scope>NUCLEOTIDE SEQUENCE [LARGE SCALE GENOMIC DNA]</scope>
    <source>
        <strain evidence="2 3">NML161473</strain>
        <strain evidence="1 4">NML970147</strain>
    </source>
</reference>
<dbReference type="EMBL" id="RDQL01000001">
    <property type="protein sequence ID" value="RMX02867.1"/>
    <property type="molecule type" value="Genomic_DNA"/>
</dbReference>
<comment type="caution">
    <text evidence="1">The sequence shown here is derived from an EMBL/GenBank/DDBJ whole genome shotgun (WGS) entry which is preliminary data.</text>
</comment>
<dbReference type="EMBL" id="RDQM01000012">
    <property type="protein sequence ID" value="RMW96228.1"/>
    <property type="molecule type" value="Genomic_DNA"/>
</dbReference>
<evidence type="ECO:0000313" key="2">
    <source>
        <dbReference type="EMBL" id="RMX02867.1"/>
    </source>
</evidence>
<evidence type="ECO:0000313" key="4">
    <source>
        <dbReference type="Proteomes" id="UP000267521"/>
    </source>
</evidence>
<dbReference type="Pfam" id="PF12112">
    <property type="entry name" value="DUF3579"/>
    <property type="match status" value="1"/>
</dbReference>
<keyword evidence="3" id="KW-1185">Reference proteome</keyword>
<dbReference type="RefSeq" id="WP_122238817.1">
    <property type="nucleotide sequence ID" value="NZ_RDQL01000001.1"/>
</dbReference>
<accession>A0A3M6QIN3</accession>
<evidence type="ECO:0000313" key="1">
    <source>
        <dbReference type="EMBL" id="RMW96228.1"/>
    </source>
</evidence>
<proteinExistence type="predicted"/>
<dbReference type="AlphaFoldDB" id="A0A3M6Q1P9"/>
<sequence length="120" mass="13328">MSSTPPLKEIFILGKTKDGRIFRPSDWSERLAGVMSQFRPPGSRGHRLSYSPWCVPTVLDGTRCVVVNAALREHEPMAWDFVMNFARDNHLEVIEACLLPDSQPAPAEADAVAAREAHLS</sequence>
<gene>
    <name evidence="2" type="ORF">EBQ25_01265</name>
    <name evidence="1" type="ORF">EBQ26_09680</name>
</gene>
<organism evidence="1 4">
    <name type="scientific">Allofranklinella schreckenbergeri</name>
    <dbReference type="NCBI Taxonomy" id="1076744"/>
    <lineage>
        <taxon>Bacteria</taxon>
        <taxon>Pseudomonadati</taxon>
        <taxon>Pseudomonadota</taxon>
        <taxon>Betaproteobacteria</taxon>
        <taxon>Burkholderiales</taxon>
        <taxon>Comamonadaceae</taxon>
        <taxon>Allofranklinella</taxon>
    </lineage>
</organism>